<accession>A0ABW2S5Y3</accession>
<dbReference type="InterPro" id="IPR049790">
    <property type="entry name" value="Rv3655c/TadE"/>
</dbReference>
<keyword evidence="2" id="KW-0812">Transmembrane</keyword>
<keyword evidence="2" id="KW-1133">Transmembrane helix</keyword>
<feature type="transmembrane region" description="Helical" evidence="2">
    <location>
        <begin position="12"/>
        <end position="34"/>
    </location>
</feature>
<name>A0ABW2S5Y3_9NOCA</name>
<dbReference type="Proteomes" id="UP001596484">
    <property type="component" value="Unassembled WGS sequence"/>
</dbReference>
<dbReference type="NCBIfam" id="NF041390">
    <property type="entry name" value="TadE_Rv3655c"/>
    <property type="match status" value="1"/>
</dbReference>
<dbReference type="RefSeq" id="WP_378409367.1">
    <property type="nucleotide sequence ID" value="NZ_JBHTCS010000030.1"/>
</dbReference>
<evidence type="ECO:0000313" key="3">
    <source>
        <dbReference type="EMBL" id="MFC7451293.1"/>
    </source>
</evidence>
<feature type="region of interest" description="Disordered" evidence="1">
    <location>
        <begin position="102"/>
        <end position="128"/>
    </location>
</feature>
<keyword evidence="4" id="KW-1185">Reference proteome</keyword>
<evidence type="ECO:0000256" key="1">
    <source>
        <dbReference type="SAM" id="MobiDB-lite"/>
    </source>
</evidence>
<comment type="caution">
    <text evidence="3">The sequence shown here is derived from an EMBL/GenBank/DDBJ whole genome shotgun (WGS) entry which is preliminary data.</text>
</comment>
<sequence>MNDVGAVTVEAAIAIASITVVVVLCLGSFVALSAHVRCVDAAREAARLVARGDRAGAIPAAQRVAPRGAHITIREVDGFATAVVRAAVPLLPALDISAEAVAAMEDSSTGEPDTVDPPPDPSRAGAGR</sequence>
<evidence type="ECO:0000313" key="4">
    <source>
        <dbReference type="Proteomes" id="UP001596484"/>
    </source>
</evidence>
<proteinExistence type="predicted"/>
<reference evidence="4" key="1">
    <citation type="journal article" date="2019" name="Int. J. Syst. Evol. Microbiol.">
        <title>The Global Catalogue of Microorganisms (GCM) 10K type strain sequencing project: providing services to taxonomists for standard genome sequencing and annotation.</title>
        <authorList>
            <consortium name="The Broad Institute Genomics Platform"/>
            <consortium name="The Broad Institute Genome Sequencing Center for Infectious Disease"/>
            <person name="Wu L."/>
            <person name="Ma J."/>
        </authorList>
    </citation>
    <scope>NUCLEOTIDE SEQUENCE [LARGE SCALE GENOMIC DNA]</scope>
    <source>
        <strain evidence="4">ICMP 19430</strain>
    </source>
</reference>
<keyword evidence="2" id="KW-0472">Membrane</keyword>
<organism evidence="3 4">
    <name type="scientific">Rhodococcus daqingensis</name>
    <dbReference type="NCBI Taxonomy" id="2479363"/>
    <lineage>
        <taxon>Bacteria</taxon>
        <taxon>Bacillati</taxon>
        <taxon>Actinomycetota</taxon>
        <taxon>Actinomycetes</taxon>
        <taxon>Mycobacteriales</taxon>
        <taxon>Nocardiaceae</taxon>
        <taxon>Rhodococcus</taxon>
    </lineage>
</organism>
<gene>
    <name evidence="3" type="ORF">ACFQS9_25690</name>
</gene>
<evidence type="ECO:0000256" key="2">
    <source>
        <dbReference type="SAM" id="Phobius"/>
    </source>
</evidence>
<dbReference type="EMBL" id="JBHTCS010000030">
    <property type="protein sequence ID" value="MFC7451293.1"/>
    <property type="molecule type" value="Genomic_DNA"/>
</dbReference>
<protein>
    <submittedName>
        <fullName evidence="3">TadE family type IV pilus minor pilin</fullName>
    </submittedName>
</protein>